<protein>
    <submittedName>
        <fullName evidence="2">Uncharacterized protein</fullName>
    </submittedName>
</protein>
<evidence type="ECO:0000313" key="1">
    <source>
        <dbReference type="Proteomes" id="UP000887580"/>
    </source>
</evidence>
<proteinExistence type="predicted"/>
<accession>A0AC35G5H1</accession>
<dbReference type="WBParaSite" id="PS1159_v2.g24139.t1">
    <property type="protein sequence ID" value="PS1159_v2.g24139.t1"/>
    <property type="gene ID" value="PS1159_v2.g24139"/>
</dbReference>
<organism evidence="1 2">
    <name type="scientific">Panagrolaimus sp. PS1159</name>
    <dbReference type="NCBI Taxonomy" id="55785"/>
    <lineage>
        <taxon>Eukaryota</taxon>
        <taxon>Metazoa</taxon>
        <taxon>Ecdysozoa</taxon>
        <taxon>Nematoda</taxon>
        <taxon>Chromadorea</taxon>
        <taxon>Rhabditida</taxon>
        <taxon>Tylenchina</taxon>
        <taxon>Panagrolaimomorpha</taxon>
        <taxon>Panagrolaimoidea</taxon>
        <taxon>Panagrolaimidae</taxon>
        <taxon>Panagrolaimus</taxon>
    </lineage>
</organism>
<name>A0AC35G5H1_9BILA</name>
<sequence>MSNTINNSTLSLQIAAYENSNEADALNVFGDENIEGLKEEKFGSIKTSKQCFTDNLKSRVNPFEFPRQENEKVSQPEVSQYKASQRLLNDKPKASAAAKDSVDLTSTTTDSEDEVFFDAAEQVDDEFIIDEPFGDIVANNRGQIEDIVANNRGHGVILVHLA</sequence>
<reference evidence="2" key="1">
    <citation type="submission" date="2022-11" db="UniProtKB">
        <authorList>
            <consortium name="WormBaseParasite"/>
        </authorList>
    </citation>
    <scope>IDENTIFICATION</scope>
</reference>
<dbReference type="Proteomes" id="UP000887580">
    <property type="component" value="Unplaced"/>
</dbReference>
<evidence type="ECO:0000313" key="2">
    <source>
        <dbReference type="WBParaSite" id="PS1159_v2.g24139.t1"/>
    </source>
</evidence>